<gene>
    <name evidence="1" type="ORF">BWY41_01551</name>
</gene>
<organism evidence="1">
    <name type="scientific">Candidatus Atribacter allofermentans</name>
    <dbReference type="NCBI Taxonomy" id="1852833"/>
    <lineage>
        <taxon>Bacteria</taxon>
        <taxon>Pseudomonadati</taxon>
        <taxon>Atribacterota</taxon>
        <taxon>Atribacteria</taxon>
        <taxon>Atribacterales</taxon>
        <taxon>Atribacteraceae</taxon>
        <taxon>Atribacter</taxon>
    </lineage>
</organism>
<dbReference type="AlphaFoldDB" id="A0A1V5SP87"/>
<dbReference type="Proteomes" id="UP000485569">
    <property type="component" value="Unassembled WGS sequence"/>
</dbReference>
<name>A0A1V5SP87_9BACT</name>
<dbReference type="SUPFAM" id="SSF53182">
    <property type="entry name" value="Pyrrolidone carboxyl peptidase (pyroglutamate aminopeptidase)"/>
    <property type="match status" value="1"/>
</dbReference>
<protein>
    <submittedName>
        <fullName evidence="1">Uncharacterized protein</fullName>
    </submittedName>
</protein>
<accession>A0A1V5SP87</accession>
<evidence type="ECO:0000313" key="1">
    <source>
        <dbReference type="EMBL" id="OQA56144.1"/>
    </source>
</evidence>
<comment type="caution">
    <text evidence="1">The sequence shown here is derived from an EMBL/GenBank/DDBJ whole genome shotgun (WGS) entry which is preliminary data.</text>
</comment>
<dbReference type="EMBL" id="MWBQ01000126">
    <property type="protein sequence ID" value="OQA56144.1"/>
    <property type="molecule type" value="Genomic_DNA"/>
</dbReference>
<proteinExistence type="predicted"/>
<dbReference type="InterPro" id="IPR036440">
    <property type="entry name" value="Peptidase_C15-like_sf"/>
</dbReference>
<sequence>MILIYAFANSWSTNISSQVLHQLANLSQFKGVFFQKVLGHPKTFFQTHIYGKIYDSIIGLGDFYGNFPKIRLETIAKNQYGYKPISTNSPFQITLNTGPLSYNSDIVISKNMGNYNSNWIAYQSQLYLNSKDLDTIHLFFHLPKKLPPSLIATHITQFLLGYPILKTI</sequence>
<reference evidence="1" key="1">
    <citation type="submission" date="2017-02" db="EMBL/GenBank/DDBJ databases">
        <title>Delving into the versatile metabolic prowess of the omnipresent phylum Bacteroidetes.</title>
        <authorList>
            <person name="Nobu M.K."/>
            <person name="Mei R."/>
            <person name="Narihiro T."/>
            <person name="Kuroda K."/>
            <person name="Liu W.-T."/>
        </authorList>
    </citation>
    <scope>NUCLEOTIDE SEQUENCE</scope>
    <source>
        <strain evidence="1">ADurb.Bin276</strain>
    </source>
</reference>
<dbReference type="Gene3D" id="3.40.630.20">
    <property type="entry name" value="Peptidase C15, pyroglutamyl peptidase I-like"/>
    <property type="match status" value="1"/>
</dbReference>